<protein>
    <submittedName>
        <fullName evidence="2">Uncharacterized protein</fullName>
    </submittedName>
</protein>
<dbReference type="EMBL" id="SMLL01000006">
    <property type="protein sequence ID" value="TFY98081.1"/>
    <property type="molecule type" value="Genomic_DNA"/>
</dbReference>
<dbReference type="Proteomes" id="UP000297564">
    <property type="component" value="Unassembled WGS sequence"/>
</dbReference>
<keyword evidence="3" id="KW-1185">Reference proteome</keyword>
<feature type="region of interest" description="Disordered" evidence="1">
    <location>
        <begin position="1"/>
        <end position="59"/>
    </location>
</feature>
<dbReference type="AlphaFoldDB" id="A0A4Z0BH60"/>
<evidence type="ECO:0000256" key="1">
    <source>
        <dbReference type="SAM" id="MobiDB-lite"/>
    </source>
</evidence>
<name>A0A4Z0BH60_9BURK</name>
<dbReference type="OrthoDB" id="8911764at2"/>
<sequence>MIHHASDPKAAGSGWRPSAPAQGKDAVRTRPGHAWPFLSKPLEPRPVARAQARRSEGGS</sequence>
<evidence type="ECO:0000313" key="3">
    <source>
        <dbReference type="Proteomes" id="UP000297564"/>
    </source>
</evidence>
<evidence type="ECO:0000313" key="2">
    <source>
        <dbReference type="EMBL" id="TFY98081.1"/>
    </source>
</evidence>
<proteinExistence type="predicted"/>
<reference evidence="2 3" key="1">
    <citation type="submission" date="2019-03" db="EMBL/GenBank/DDBJ databases">
        <title>Ramlibacter rhizophilus CCTCC AB2015357, whole genome shotgun sequence.</title>
        <authorList>
            <person name="Zhang X."/>
            <person name="Feng G."/>
            <person name="Zhu H."/>
        </authorList>
    </citation>
    <scope>NUCLEOTIDE SEQUENCE [LARGE SCALE GENOMIC DNA]</scope>
    <source>
        <strain evidence="2 3">CCTCC AB2015357</strain>
    </source>
</reference>
<accession>A0A4Z0BH60</accession>
<gene>
    <name evidence="2" type="ORF">EZ242_16675</name>
</gene>
<dbReference type="RefSeq" id="WP_135286314.1">
    <property type="nucleotide sequence ID" value="NZ_SMLL01000006.1"/>
</dbReference>
<organism evidence="2 3">
    <name type="scientific">Ramlibacter rhizophilus</name>
    <dbReference type="NCBI Taxonomy" id="1781167"/>
    <lineage>
        <taxon>Bacteria</taxon>
        <taxon>Pseudomonadati</taxon>
        <taxon>Pseudomonadota</taxon>
        <taxon>Betaproteobacteria</taxon>
        <taxon>Burkholderiales</taxon>
        <taxon>Comamonadaceae</taxon>
        <taxon>Ramlibacter</taxon>
    </lineage>
</organism>
<comment type="caution">
    <text evidence="2">The sequence shown here is derived from an EMBL/GenBank/DDBJ whole genome shotgun (WGS) entry which is preliminary data.</text>
</comment>